<feature type="domain" description="AIG1-type G" evidence="3">
    <location>
        <begin position="48"/>
        <end position="180"/>
    </location>
</feature>
<evidence type="ECO:0000256" key="2">
    <source>
        <dbReference type="SAM" id="Coils"/>
    </source>
</evidence>
<name>A0AAN5Z087_FUSAU</name>
<dbReference type="CDD" id="cd00882">
    <property type="entry name" value="Ras_like_GTPase"/>
    <property type="match status" value="1"/>
</dbReference>
<comment type="caution">
    <text evidence="4">The sequence shown here is derived from an EMBL/GenBank/DDBJ whole genome shotgun (WGS) entry which is preliminary data.</text>
</comment>
<evidence type="ECO:0000313" key="4">
    <source>
        <dbReference type="EMBL" id="KAF5228358.1"/>
    </source>
</evidence>
<dbReference type="PANTHER" id="PTHR32046">
    <property type="entry name" value="G DOMAIN-CONTAINING PROTEIN"/>
    <property type="match status" value="1"/>
</dbReference>
<dbReference type="GO" id="GO:0005525">
    <property type="term" value="F:GTP binding"/>
    <property type="evidence" value="ECO:0007669"/>
    <property type="project" value="InterPro"/>
</dbReference>
<keyword evidence="1" id="KW-0547">Nucleotide-binding</keyword>
<reference evidence="4 5" key="1">
    <citation type="submission" date="2020-02" db="EMBL/GenBank/DDBJ databases">
        <title>Identification and distribution of gene clusters putatively required for synthesis of sphingolipid metabolism inhibitors in phylogenetically diverse species of the filamentous fungus Fusarium.</title>
        <authorList>
            <person name="Kim H.-S."/>
            <person name="Busman M."/>
            <person name="Brown D.W."/>
            <person name="Divon H."/>
            <person name="Uhlig S."/>
            <person name="Proctor R.H."/>
        </authorList>
    </citation>
    <scope>NUCLEOTIDE SEQUENCE [LARGE SCALE GENOMIC DNA]</scope>
    <source>
        <strain evidence="4 5">NRRL 2903</strain>
    </source>
</reference>
<sequence>MFDQTFSISLSPSILHLDHRDLIQPPTNSSLSQNMAIMADCKPKDIYIALMGLTGAGKSSFINHCIKHEVVVGDGLQACTETVEVFSFEYRPGVTIHLVDTPGFDDTNRQDSAVLRDISAWLSKSYTEKILLNGILYLHRISDPRMQGSGKLSISLLRKLCGKDAFKNVVLVTTMWELVETDIGDRREKELEETEEFWGFMKRYGSQLRRHYNNEDSARNILSMFVPEEPEVQPEMVTLAIEKELADDNKTLDQTSAGQLLDGTWAKEKEALQRELEEVRDAVKSANEERDHMMAKLLQEQQDEMNAIVEKMREEQDKLRVTMEELHSERLSKYQKMLDEQFEVSRTLSKDLEDKSRLGEEDYQNRQVVTIHRKEKLEEQETTLSALQKQLSETELSVRPLSISETNPEPTYPQEYKITGLPNNVTTLLFSSDGNTLFIGTEGKMIWVFRLGLHGNWYCSQTLSCGLSGVTSYNGDTVDHLVRSDDDLHLVADCGNQIFRFTFSASDDKFILEHREDWSTLVDQSKQYPAERILALSSDSKCLITATVGSWYYTIWMSNTGTRKPINFLRSRDNDSLFEKSPNEIKCIEFGTGGNFALAFSKGRVCFYEIIDSEGSIEYRGKFESAGEVLSLAWISGMRTLVGTDKGLFIGTPAGTVDRMGRQRLEMDHECGFGLIDDTTGVYGRYGGQIQDCEVQGDQIIPTMRVRPAASTNVTTDVLSARSVEIQRLAVLAKDGCVGIVTFPMNVSQ</sequence>
<dbReference type="InterPro" id="IPR006703">
    <property type="entry name" value="G_AIG1"/>
</dbReference>
<dbReference type="EMBL" id="JAAMOD010000480">
    <property type="protein sequence ID" value="KAF5228358.1"/>
    <property type="molecule type" value="Genomic_DNA"/>
</dbReference>
<keyword evidence="5" id="KW-1185">Reference proteome</keyword>
<accession>A0AAN5Z087</accession>
<dbReference type="SUPFAM" id="SSF52540">
    <property type="entry name" value="P-loop containing nucleoside triphosphate hydrolases"/>
    <property type="match status" value="1"/>
</dbReference>
<dbReference type="SUPFAM" id="SSF50978">
    <property type="entry name" value="WD40 repeat-like"/>
    <property type="match status" value="1"/>
</dbReference>
<protein>
    <recommendedName>
        <fullName evidence="3">AIG1-type G domain-containing protein</fullName>
    </recommendedName>
</protein>
<evidence type="ECO:0000313" key="5">
    <source>
        <dbReference type="Proteomes" id="UP000537989"/>
    </source>
</evidence>
<evidence type="ECO:0000259" key="3">
    <source>
        <dbReference type="Pfam" id="PF04548"/>
    </source>
</evidence>
<dbReference type="PANTHER" id="PTHR32046:SF11">
    <property type="entry name" value="IMMUNE-ASSOCIATED NUCLEOTIDE-BINDING PROTEIN 10-LIKE"/>
    <property type="match status" value="1"/>
</dbReference>
<gene>
    <name evidence="4" type="ORF">FAUST_11135</name>
</gene>
<dbReference type="InterPro" id="IPR027417">
    <property type="entry name" value="P-loop_NTPase"/>
</dbReference>
<evidence type="ECO:0000256" key="1">
    <source>
        <dbReference type="ARBA" id="ARBA00022741"/>
    </source>
</evidence>
<feature type="coiled-coil region" evidence="2">
    <location>
        <begin position="269"/>
        <end position="329"/>
    </location>
</feature>
<dbReference type="InterPro" id="IPR015943">
    <property type="entry name" value="WD40/YVTN_repeat-like_dom_sf"/>
</dbReference>
<proteinExistence type="predicted"/>
<keyword evidence="2" id="KW-0175">Coiled coil</keyword>
<dbReference type="InterPro" id="IPR036322">
    <property type="entry name" value="WD40_repeat_dom_sf"/>
</dbReference>
<dbReference type="Gene3D" id="3.40.50.300">
    <property type="entry name" value="P-loop containing nucleotide triphosphate hydrolases"/>
    <property type="match status" value="1"/>
</dbReference>
<dbReference type="AlphaFoldDB" id="A0AAN5Z087"/>
<dbReference type="Pfam" id="PF04548">
    <property type="entry name" value="AIG1"/>
    <property type="match status" value="1"/>
</dbReference>
<organism evidence="4 5">
    <name type="scientific">Fusarium austroamericanum</name>
    <dbReference type="NCBI Taxonomy" id="282268"/>
    <lineage>
        <taxon>Eukaryota</taxon>
        <taxon>Fungi</taxon>
        <taxon>Dikarya</taxon>
        <taxon>Ascomycota</taxon>
        <taxon>Pezizomycotina</taxon>
        <taxon>Sordariomycetes</taxon>
        <taxon>Hypocreomycetidae</taxon>
        <taxon>Hypocreales</taxon>
        <taxon>Nectriaceae</taxon>
        <taxon>Fusarium</taxon>
    </lineage>
</organism>
<dbReference type="Proteomes" id="UP000537989">
    <property type="component" value="Unassembled WGS sequence"/>
</dbReference>
<dbReference type="Gene3D" id="2.130.10.10">
    <property type="entry name" value="YVTN repeat-like/Quinoprotein amine dehydrogenase"/>
    <property type="match status" value="1"/>
</dbReference>